<sequence length="560" mass="65184">MVSSIILILVDTHGSKDYLCKINLIGLMDSLEFNGHSWAPCRTYQDEYSFFHAVFGQRSSNFGPYKDLDAKFRLESEEIPMIATLENVKITIYNVDDNTVRTVEPSDSHLGDYPLENREFIERVTSVYEETSNLKYNKLSGSAGIKGGLYQVNLLTIVLLNGLNANFNWQLSTENSHSGKFDDLVFQVLPHKCAFLLQAKHKKNKKDKITYENLLSTNSKKDDFSLPKYFFSYHQIKNKFKVKELYICTNVDIQLDKMEEFVESKEGLARDSMLYYDEVDCDCYTFKSAILPKSKLKSYLEKNLQDKNINPDIITEENVQDFLDRFRFIANYPKRGDLDAVIEKLIVRTDFPFDMKSKDSPKYVIKKMIEWFEDEKGVYHTKATARALFSEIVSNKLCEKLQNCGVSFKINLPIWNEGDRILHIVPYKRSILNMIKVCLALQETDEQFLFVNPFEDWQIQKRVIEAFWMPHYTDLVVCLKGAPNDAVEEIGSYIKTILRKRSYKKVILIAEESDKLPATLKRVYRGKFRRVNESITFSDLTEDSQRKVLEKVIQLFHKAI</sequence>
<evidence type="ECO:0000313" key="2">
    <source>
        <dbReference type="Proteomes" id="UP001162162"/>
    </source>
</evidence>
<protein>
    <submittedName>
        <fullName evidence="1">Uncharacterized protein</fullName>
    </submittedName>
</protein>
<name>A0AAV8Z3W8_9CUCU</name>
<dbReference type="Proteomes" id="UP001162162">
    <property type="component" value="Unassembled WGS sequence"/>
</dbReference>
<comment type="caution">
    <text evidence="1">The sequence shown here is derived from an EMBL/GenBank/DDBJ whole genome shotgun (WGS) entry which is preliminary data.</text>
</comment>
<dbReference type="AlphaFoldDB" id="A0AAV8Z3W8"/>
<reference evidence="1" key="1">
    <citation type="journal article" date="2023" name="Insect Mol. Biol.">
        <title>Genome sequencing provides insights into the evolution of gene families encoding plant cell wall-degrading enzymes in longhorned beetles.</title>
        <authorList>
            <person name="Shin N.R."/>
            <person name="Okamura Y."/>
            <person name="Kirsch R."/>
            <person name="Pauchet Y."/>
        </authorList>
    </citation>
    <scope>NUCLEOTIDE SEQUENCE</scope>
    <source>
        <strain evidence="1">AMC_N1</strain>
    </source>
</reference>
<dbReference type="EMBL" id="JAPWTK010000020">
    <property type="protein sequence ID" value="KAJ8957984.1"/>
    <property type="molecule type" value="Genomic_DNA"/>
</dbReference>
<gene>
    <name evidence="1" type="ORF">NQ318_001985</name>
</gene>
<proteinExistence type="predicted"/>
<keyword evidence="2" id="KW-1185">Reference proteome</keyword>
<accession>A0AAV8Z3W8</accession>
<evidence type="ECO:0000313" key="1">
    <source>
        <dbReference type="EMBL" id="KAJ8957984.1"/>
    </source>
</evidence>
<organism evidence="1 2">
    <name type="scientific">Aromia moschata</name>
    <dbReference type="NCBI Taxonomy" id="1265417"/>
    <lineage>
        <taxon>Eukaryota</taxon>
        <taxon>Metazoa</taxon>
        <taxon>Ecdysozoa</taxon>
        <taxon>Arthropoda</taxon>
        <taxon>Hexapoda</taxon>
        <taxon>Insecta</taxon>
        <taxon>Pterygota</taxon>
        <taxon>Neoptera</taxon>
        <taxon>Endopterygota</taxon>
        <taxon>Coleoptera</taxon>
        <taxon>Polyphaga</taxon>
        <taxon>Cucujiformia</taxon>
        <taxon>Chrysomeloidea</taxon>
        <taxon>Cerambycidae</taxon>
        <taxon>Cerambycinae</taxon>
        <taxon>Callichromatini</taxon>
        <taxon>Aromia</taxon>
    </lineage>
</organism>